<dbReference type="PROSITE" id="PS50240">
    <property type="entry name" value="TRYPSIN_DOM"/>
    <property type="match status" value="1"/>
</dbReference>
<keyword evidence="11" id="KW-1185">Reference proteome</keyword>
<comment type="similarity">
    <text evidence="1">Belongs to the peptidase S1 family.</text>
</comment>
<gene>
    <name evidence="10" type="ORF">NQ315_011589</name>
</gene>
<evidence type="ECO:0000256" key="6">
    <source>
        <dbReference type="ARBA" id="ARBA00023145"/>
    </source>
</evidence>
<dbReference type="GO" id="GO:0004252">
    <property type="term" value="F:serine-type endopeptidase activity"/>
    <property type="evidence" value="ECO:0007669"/>
    <property type="project" value="InterPro"/>
</dbReference>
<dbReference type="InterPro" id="IPR001254">
    <property type="entry name" value="Trypsin_dom"/>
</dbReference>
<dbReference type="InterPro" id="IPR043504">
    <property type="entry name" value="Peptidase_S1_PA_chymotrypsin"/>
</dbReference>
<dbReference type="EMBL" id="JANEYG010000028">
    <property type="protein sequence ID" value="KAJ8918132.1"/>
    <property type="molecule type" value="Genomic_DNA"/>
</dbReference>
<evidence type="ECO:0000256" key="3">
    <source>
        <dbReference type="ARBA" id="ARBA00022729"/>
    </source>
</evidence>
<feature type="signal peptide" evidence="8">
    <location>
        <begin position="1"/>
        <end position="19"/>
    </location>
</feature>
<evidence type="ECO:0000259" key="9">
    <source>
        <dbReference type="PROSITE" id="PS50240"/>
    </source>
</evidence>
<dbReference type="CDD" id="cd00190">
    <property type="entry name" value="Tryp_SPc"/>
    <property type="match status" value="1"/>
</dbReference>
<dbReference type="PRINTS" id="PR00722">
    <property type="entry name" value="CHYMOTRYPSIN"/>
</dbReference>
<dbReference type="PANTHER" id="PTHR24276:SF91">
    <property type="entry name" value="AT26814P-RELATED"/>
    <property type="match status" value="1"/>
</dbReference>
<keyword evidence="4" id="KW-0378">Hydrolase</keyword>
<dbReference type="GO" id="GO:0006508">
    <property type="term" value="P:proteolysis"/>
    <property type="evidence" value="ECO:0007669"/>
    <property type="project" value="UniProtKB-KW"/>
</dbReference>
<comment type="caution">
    <text evidence="10">The sequence shown here is derived from an EMBL/GenBank/DDBJ whole genome shotgun (WGS) entry which is preliminary data.</text>
</comment>
<feature type="chain" id="PRO_5043866183" description="Peptidase S1 domain-containing protein" evidence="8">
    <location>
        <begin position="20"/>
        <end position="255"/>
    </location>
</feature>
<dbReference type="PROSITE" id="PS00134">
    <property type="entry name" value="TRYPSIN_HIS"/>
    <property type="match status" value="1"/>
</dbReference>
<proteinExistence type="inferred from homology"/>
<evidence type="ECO:0000313" key="10">
    <source>
        <dbReference type="EMBL" id="KAJ8918132.1"/>
    </source>
</evidence>
<dbReference type="FunFam" id="2.40.10.10:FF:000077">
    <property type="entry name" value="Predicted protein"/>
    <property type="match status" value="1"/>
</dbReference>
<organism evidence="10 11">
    <name type="scientific">Exocentrus adspersus</name>
    <dbReference type="NCBI Taxonomy" id="1586481"/>
    <lineage>
        <taxon>Eukaryota</taxon>
        <taxon>Metazoa</taxon>
        <taxon>Ecdysozoa</taxon>
        <taxon>Arthropoda</taxon>
        <taxon>Hexapoda</taxon>
        <taxon>Insecta</taxon>
        <taxon>Pterygota</taxon>
        <taxon>Neoptera</taxon>
        <taxon>Endopterygota</taxon>
        <taxon>Coleoptera</taxon>
        <taxon>Polyphaga</taxon>
        <taxon>Cucujiformia</taxon>
        <taxon>Chrysomeloidea</taxon>
        <taxon>Cerambycidae</taxon>
        <taxon>Lamiinae</taxon>
        <taxon>Acanthocinini</taxon>
        <taxon>Exocentrus</taxon>
    </lineage>
</organism>
<evidence type="ECO:0000256" key="7">
    <source>
        <dbReference type="ARBA" id="ARBA00023157"/>
    </source>
</evidence>
<dbReference type="PANTHER" id="PTHR24276">
    <property type="entry name" value="POLYSERASE-RELATED"/>
    <property type="match status" value="1"/>
</dbReference>
<accession>A0AAV8VVP8</accession>
<dbReference type="SMART" id="SM00020">
    <property type="entry name" value="Tryp_SPc"/>
    <property type="match status" value="1"/>
</dbReference>
<keyword evidence="6" id="KW-0865">Zymogen</keyword>
<feature type="domain" description="Peptidase S1" evidence="9">
    <location>
        <begin position="28"/>
        <end position="254"/>
    </location>
</feature>
<dbReference type="InterPro" id="IPR050430">
    <property type="entry name" value="Peptidase_S1"/>
</dbReference>
<dbReference type="InterPro" id="IPR018114">
    <property type="entry name" value="TRYPSIN_HIS"/>
</dbReference>
<keyword evidence="2" id="KW-0645">Protease</keyword>
<evidence type="ECO:0000256" key="4">
    <source>
        <dbReference type="ARBA" id="ARBA00022801"/>
    </source>
</evidence>
<evidence type="ECO:0000256" key="8">
    <source>
        <dbReference type="SAM" id="SignalP"/>
    </source>
</evidence>
<keyword evidence="3 8" id="KW-0732">Signal</keyword>
<dbReference type="Proteomes" id="UP001159042">
    <property type="component" value="Unassembled WGS sequence"/>
</dbReference>
<protein>
    <recommendedName>
        <fullName evidence="9">Peptidase S1 domain-containing protein</fullName>
    </recommendedName>
</protein>
<dbReference type="SUPFAM" id="SSF50494">
    <property type="entry name" value="Trypsin-like serine proteases"/>
    <property type="match status" value="1"/>
</dbReference>
<keyword evidence="5" id="KW-0720">Serine protease</keyword>
<evidence type="ECO:0000256" key="1">
    <source>
        <dbReference type="ARBA" id="ARBA00007664"/>
    </source>
</evidence>
<reference evidence="10 11" key="1">
    <citation type="journal article" date="2023" name="Insect Mol. Biol.">
        <title>Genome sequencing provides insights into the evolution of gene families encoding plant cell wall-degrading enzymes in longhorned beetles.</title>
        <authorList>
            <person name="Shin N.R."/>
            <person name="Okamura Y."/>
            <person name="Kirsch R."/>
            <person name="Pauchet Y."/>
        </authorList>
    </citation>
    <scope>NUCLEOTIDE SEQUENCE [LARGE SCALE GENOMIC DNA]</scope>
    <source>
        <strain evidence="10">EAD_L_NR</strain>
    </source>
</reference>
<evidence type="ECO:0000256" key="5">
    <source>
        <dbReference type="ARBA" id="ARBA00022825"/>
    </source>
</evidence>
<dbReference type="AlphaFoldDB" id="A0AAV8VVP8"/>
<name>A0AAV8VVP8_9CUCU</name>
<dbReference type="InterPro" id="IPR001314">
    <property type="entry name" value="Peptidase_S1A"/>
</dbReference>
<evidence type="ECO:0000313" key="11">
    <source>
        <dbReference type="Proteomes" id="UP001159042"/>
    </source>
</evidence>
<dbReference type="Gene3D" id="2.40.10.10">
    <property type="entry name" value="Trypsin-like serine proteases"/>
    <property type="match status" value="1"/>
</dbReference>
<sequence length="255" mass="27677">MKRLSVAFLVLYFSCELNAAVPKLDNRIVGGKNASILEYPYQVSVRKFNSHICGGSVFHQSFILTAAHCVAGGMASQFSIRAGSDFINKDGKTIKVCTIITSENYNADTLDNDIAILKLCSPLVFSDRILPIALPETGEQLAAGSRALVSGWGYETEGGILPSVLKQVEVPIISLTYCQNAYVQYAKVTDNMICAGDTKIGGKDACQGDSGGPLRSNGKLMGIVSWGFGCARPYYPGVYTKVSKYRNWIRKVTNY</sequence>
<keyword evidence="7" id="KW-1015">Disulfide bond</keyword>
<dbReference type="Pfam" id="PF00089">
    <property type="entry name" value="Trypsin"/>
    <property type="match status" value="1"/>
</dbReference>
<dbReference type="InterPro" id="IPR009003">
    <property type="entry name" value="Peptidase_S1_PA"/>
</dbReference>
<evidence type="ECO:0000256" key="2">
    <source>
        <dbReference type="ARBA" id="ARBA00022670"/>
    </source>
</evidence>